<evidence type="ECO:0000313" key="2">
    <source>
        <dbReference type="EMBL" id="KAL3278804.1"/>
    </source>
</evidence>
<keyword evidence="1" id="KW-0732">Signal</keyword>
<evidence type="ECO:0000313" key="3">
    <source>
        <dbReference type="Proteomes" id="UP001516400"/>
    </source>
</evidence>
<feature type="signal peptide" evidence="1">
    <location>
        <begin position="1"/>
        <end position="20"/>
    </location>
</feature>
<proteinExistence type="predicted"/>
<gene>
    <name evidence="2" type="ORF">HHI36_016327</name>
</gene>
<sequence>MYRDKKILLILVAILSQTFAKPCVKVKIENEEGDEGICCSLSRNADIEKLTKDEYTIIELDGSPYICYGYYELNESEIDKRDVRYVKLRQRRDAQRPSMTNGKFSIEHLGDPPHRCPDGYVRNIAGKCTRRF</sequence>
<keyword evidence="3" id="KW-1185">Reference proteome</keyword>
<organism evidence="2 3">
    <name type="scientific">Cryptolaemus montrouzieri</name>
    <dbReference type="NCBI Taxonomy" id="559131"/>
    <lineage>
        <taxon>Eukaryota</taxon>
        <taxon>Metazoa</taxon>
        <taxon>Ecdysozoa</taxon>
        <taxon>Arthropoda</taxon>
        <taxon>Hexapoda</taxon>
        <taxon>Insecta</taxon>
        <taxon>Pterygota</taxon>
        <taxon>Neoptera</taxon>
        <taxon>Endopterygota</taxon>
        <taxon>Coleoptera</taxon>
        <taxon>Polyphaga</taxon>
        <taxon>Cucujiformia</taxon>
        <taxon>Coccinelloidea</taxon>
        <taxon>Coccinellidae</taxon>
        <taxon>Scymninae</taxon>
        <taxon>Scymnini</taxon>
        <taxon>Cryptolaemus</taxon>
    </lineage>
</organism>
<reference evidence="2 3" key="1">
    <citation type="journal article" date="2021" name="BMC Biol.">
        <title>Horizontally acquired antibacterial genes associated with adaptive radiation of ladybird beetles.</title>
        <authorList>
            <person name="Li H.S."/>
            <person name="Tang X.F."/>
            <person name="Huang Y.H."/>
            <person name="Xu Z.Y."/>
            <person name="Chen M.L."/>
            <person name="Du X.Y."/>
            <person name="Qiu B.Y."/>
            <person name="Chen P.T."/>
            <person name="Zhang W."/>
            <person name="Slipinski A."/>
            <person name="Escalona H.E."/>
            <person name="Waterhouse R.M."/>
            <person name="Zwick A."/>
            <person name="Pang H."/>
        </authorList>
    </citation>
    <scope>NUCLEOTIDE SEQUENCE [LARGE SCALE GENOMIC DNA]</scope>
    <source>
        <strain evidence="2">SYSU2018</strain>
    </source>
</reference>
<name>A0ABD2NJW1_9CUCU</name>
<dbReference type="AlphaFoldDB" id="A0ABD2NJW1"/>
<protein>
    <submittedName>
        <fullName evidence="2">Uncharacterized protein</fullName>
    </submittedName>
</protein>
<accession>A0ABD2NJW1</accession>
<feature type="chain" id="PRO_5044751547" evidence="1">
    <location>
        <begin position="21"/>
        <end position="132"/>
    </location>
</feature>
<comment type="caution">
    <text evidence="2">The sequence shown here is derived from an EMBL/GenBank/DDBJ whole genome shotgun (WGS) entry which is preliminary data.</text>
</comment>
<evidence type="ECO:0000256" key="1">
    <source>
        <dbReference type="SAM" id="SignalP"/>
    </source>
</evidence>
<dbReference type="Proteomes" id="UP001516400">
    <property type="component" value="Unassembled WGS sequence"/>
</dbReference>
<dbReference type="EMBL" id="JABFTP020000124">
    <property type="protein sequence ID" value="KAL3278804.1"/>
    <property type="molecule type" value="Genomic_DNA"/>
</dbReference>